<protein>
    <recommendedName>
        <fullName evidence="5">Lipoprotein</fullName>
    </recommendedName>
</protein>
<keyword evidence="2" id="KW-0732">Signal</keyword>
<keyword evidence="4" id="KW-1185">Reference proteome</keyword>
<evidence type="ECO:0008006" key="5">
    <source>
        <dbReference type="Google" id="ProtNLM"/>
    </source>
</evidence>
<evidence type="ECO:0000256" key="1">
    <source>
        <dbReference type="SAM" id="MobiDB-lite"/>
    </source>
</evidence>
<proteinExistence type="predicted"/>
<reference evidence="3 4" key="1">
    <citation type="submission" date="2024-10" db="EMBL/GenBank/DDBJ databases">
        <title>The Natural Products Discovery Center: Release of the First 8490 Sequenced Strains for Exploring Actinobacteria Biosynthetic Diversity.</title>
        <authorList>
            <person name="Kalkreuter E."/>
            <person name="Kautsar S.A."/>
            <person name="Yang D."/>
            <person name="Bader C.D."/>
            <person name="Teijaro C.N."/>
            <person name="Fluegel L."/>
            <person name="Davis C.M."/>
            <person name="Simpson J.R."/>
            <person name="Lauterbach L."/>
            <person name="Steele A.D."/>
            <person name="Gui C."/>
            <person name="Meng S."/>
            <person name="Li G."/>
            <person name="Viehrig K."/>
            <person name="Ye F."/>
            <person name="Su P."/>
            <person name="Kiefer A.F."/>
            <person name="Nichols A."/>
            <person name="Cepeda A.J."/>
            <person name="Yan W."/>
            <person name="Fan B."/>
            <person name="Jiang Y."/>
            <person name="Adhikari A."/>
            <person name="Zheng C.-J."/>
            <person name="Schuster L."/>
            <person name="Cowan T.M."/>
            <person name="Smanski M.J."/>
            <person name="Chevrette M.G."/>
            <person name="De Carvalho L.P.S."/>
            <person name="Shen B."/>
        </authorList>
    </citation>
    <scope>NUCLEOTIDE SEQUENCE [LARGE SCALE GENOMIC DNA]</scope>
    <source>
        <strain evidence="3 4">NPDC053399</strain>
    </source>
</reference>
<evidence type="ECO:0000313" key="4">
    <source>
        <dbReference type="Proteomes" id="UP001614394"/>
    </source>
</evidence>
<dbReference type="RefSeq" id="WP_399654591.1">
    <property type="nucleotide sequence ID" value="NZ_JBITYG010000009.1"/>
</dbReference>
<comment type="caution">
    <text evidence="3">The sequence shown here is derived from an EMBL/GenBank/DDBJ whole genome shotgun (WGS) entry which is preliminary data.</text>
</comment>
<feature type="region of interest" description="Disordered" evidence="1">
    <location>
        <begin position="21"/>
        <end position="76"/>
    </location>
</feature>
<dbReference type="EMBL" id="JBITYG010000009">
    <property type="protein sequence ID" value="MFI9104387.1"/>
    <property type="molecule type" value="Genomic_DNA"/>
</dbReference>
<feature type="compositionally biased region" description="Low complexity" evidence="1">
    <location>
        <begin position="44"/>
        <end position="73"/>
    </location>
</feature>
<accession>A0ABW8CEY7</accession>
<name>A0ABW8CEY7_9ACTN</name>
<organism evidence="3 4">
    <name type="scientific">Streptomyces fildesensis</name>
    <dbReference type="NCBI Taxonomy" id="375757"/>
    <lineage>
        <taxon>Bacteria</taxon>
        <taxon>Bacillati</taxon>
        <taxon>Actinomycetota</taxon>
        <taxon>Actinomycetes</taxon>
        <taxon>Kitasatosporales</taxon>
        <taxon>Streptomycetaceae</taxon>
        <taxon>Streptomyces</taxon>
    </lineage>
</organism>
<gene>
    <name evidence="3" type="ORF">ACIGXA_28115</name>
</gene>
<feature type="signal peptide" evidence="2">
    <location>
        <begin position="1"/>
        <end position="20"/>
    </location>
</feature>
<evidence type="ECO:0000313" key="3">
    <source>
        <dbReference type="EMBL" id="MFI9104387.1"/>
    </source>
</evidence>
<dbReference type="PROSITE" id="PS51257">
    <property type="entry name" value="PROKAR_LIPOPROTEIN"/>
    <property type="match status" value="1"/>
</dbReference>
<feature type="chain" id="PRO_5045616883" description="Lipoprotein" evidence="2">
    <location>
        <begin position="21"/>
        <end position="332"/>
    </location>
</feature>
<dbReference type="Proteomes" id="UP001614394">
    <property type="component" value="Unassembled WGS sequence"/>
</dbReference>
<evidence type="ECO:0000256" key="2">
    <source>
        <dbReference type="SAM" id="SignalP"/>
    </source>
</evidence>
<sequence length="332" mass="33556">MKLRRAVSVAVLAASLTALSTGCGGQDRSATAAPPSDSAGGDHSPTTSATGVPPSTGGSPSGGPSSAGTATTPVQSGAHGIESRVVYLSAGVRRPPAVHSVVNSELELSRFPSWFAGSDPTAAREIAQRAQKTDFSRNVLVGWVETTGCSQATGAVLLASGDRLTLGVSQPKPKPECLVAYQVTVVFEVPRDRMPKHPVFGTGGAAATAPGPGTTVAFTHLDGVTAQSQGPKGSEVTQPAQLNAYLAGLPAAGASAVRAQLAAHPLKGGERRFGFKLSGCRPTGAALLITPEGRVSASPTGGENLRCIRPEIYAAVVSVPVNVLPTRVTAID</sequence>